<dbReference type="OrthoDB" id="9795117at2"/>
<organism evidence="1 2">
    <name type="scientific">Pseudoalteromonas piscicida</name>
    <dbReference type="NCBI Taxonomy" id="43662"/>
    <lineage>
        <taxon>Bacteria</taxon>
        <taxon>Pseudomonadati</taxon>
        <taxon>Pseudomonadota</taxon>
        <taxon>Gammaproteobacteria</taxon>
        <taxon>Alteromonadales</taxon>
        <taxon>Pseudoalteromonadaceae</taxon>
        <taxon>Pseudoalteromonas</taxon>
    </lineage>
</organism>
<comment type="caution">
    <text evidence="1">The sequence shown here is derived from an EMBL/GenBank/DDBJ whole genome shotgun (WGS) entry which is preliminary data.</text>
</comment>
<accession>A0A2A5JS97</accession>
<evidence type="ECO:0000313" key="1">
    <source>
        <dbReference type="EMBL" id="PCK32285.1"/>
    </source>
</evidence>
<gene>
    <name evidence="1" type="ORF">CEX98_08125</name>
</gene>
<dbReference type="SUPFAM" id="SSF75169">
    <property type="entry name" value="DsrEFH-like"/>
    <property type="match status" value="1"/>
</dbReference>
<protein>
    <submittedName>
        <fullName evidence="1">Uncharacterized protein</fullName>
    </submittedName>
</protein>
<sequence length="84" mass="9149">MSTLHIISSLAACDQIQFIAPSDTVLLCNEGCFGQQHFRDCAADVVMLQTCADARGMQPASGVKLISDSQWVELTITMNNSITW</sequence>
<dbReference type="Pfam" id="PF04077">
    <property type="entry name" value="DsrH"/>
    <property type="match status" value="1"/>
</dbReference>
<dbReference type="InterPro" id="IPR027396">
    <property type="entry name" value="DsrEFH-like"/>
</dbReference>
<dbReference type="InterPro" id="IPR007215">
    <property type="entry name" value="Sulphur_relay_TusB/DsrH"/>
</dbReference>
<dbReference type="GO" id="GO:0005737">
    <property type="term" value="C:cytoplasm"/>
    <property type="evidence" value="ECO:0007669"/>
    <property type="project" value="InterPro"/>
</dbReference>
<proteinExistence type="predicted"/>
<dbReference type="EMBL" id="NKHF01000036">
    <property type="protein sequence ID" value="PCK32285.1"/>
    <property type="molecule type" value="Genomic_DNA"/>
</dbReference>
<dbReference type="Gene3D" id="3.40.1260.10">
    <property type="entry name" value="DsrEFH-like"/>
    <property type="match status" value="1"/>
</dbReference>
<keyword evidence="2" id="KW-1185">Reference proteome</keyword>
<dbReference type="Proteomes" id="UP000228621">
    <property type="component" value="Unassembled WGS sequence"/>
</dbReference>
<name>A0A2A5JS97_PSEO7</name>
<dbReference type="RefSeq" id="WP_099641596.1">
    <property type="nucleotide sequence ID" value="NZ_NKHF01000036.1"/>
</dbReference>
<dbReference type="GO" id="GO:0002143">
    <property type="term" value="P:tRNA wobble position uridine thiolation"/>
    <property type="evidence" value="ECO:0007669"/>
    <property type="project" value="InterPro"/>
</dbReference>
<dbReference type="AlphaFoldDB" id="A0A2A5JS97"/>
<evidence type="ECO:0000313" key="2">
    <source>
        <dbReference type="Proteomes" id="UP000228621"/>
    </source>
</evidence>
<reference evidence="2" key="1">
    <citation type="journal article" date="2019" name="Genome Announc.">
        <title>Draft Genome Sequence of Pseudoalteromonas piscicida Strain 36Y ROTHPW, an Hypersaline Seawater Isolate from the South Coast of Sonora, Mexico.</title>
        <authorList>
            <person name="Sanchez-Diaz R."/>
            <person name="Molina-Garza Z.J."/>
            <person name="Cruz-Suarez L.E."/>
            <person name="Selvin J."/>
            <person name="Kiran G.S."/>
            <person name="Ibarra-Gamez J.C."/>
            <person name="Gomez-Gil B."/>
            <person name="Galaviz-Silva L."/>
        </authorList>
    </citation>
    <scope>NUCLEOTIDE SEQUENCE [LARGE SCALE GENOMIC DNA]</scope>
    <source>
        <strain evidence="2">36Y_RITHPW</strain>
    </source>
</reference>